<dbReference type="EC" id="3.2.2.n1" evidence="2"/>
<dbReference type="AlphaFoldDB" id="A0A3A1YTL4"/>
<dbReference type="NCBIfam" id="TIGR00730">
    <property type="entry name" value="Rossman fold protein, TIGR00730 family"/>
    <property type="match status" value="1"/>
</dbReference>
<dbReference type="GO" id="GO:0009691">
    <property type="term" value="P:cytokinin biosynthetic process"/>
    <property type="evidence" value="ECO:0007669"/>
    <property type="project" value="UniProtKB-UniRule"/>
</dbReference>
<dbReference type="GO" id="GO:0008714">
    <property type="term" value="F:AMP nucleosidase activity"/>
    <property type="evidence" value="ECO:0007669"/>
    <property type="project" value="UniProtKB-EC"/>
</dbReference>
<dbReference type="PANTHER" id="PTHR43393:SF3">
    <property type="entry name" value="LYSINE DECARBOXYLASE-LIKE PROTEIN"/>
    <property type="match status" value="1"/>
</dbReference>
<dbReference type="GO" id="GO:0005829">
    <property type="term" value="C:cytosol"/>
    <property type="evidence" value="ECO:0007669"/>
    <property type="project" value="TreeGrafter"/>
</dbReference>
<sequence length="226" mass="24668">MSRNKVVRTPVNRQIPVIMSEMQTAADTLQEIGWGVSVFGSARIKPDSPYYAMGEALGTKLAQAGLPVIAGGGPGIMEAANKGAYTSGGQSIGLNIKLPKETKNNDYQTHSLHFEYFYSRKATFFMHSAAFIALPGGFGTLDELFEVLTLIQTGKIPHAPIILMGSDYWSGLLKWIANELEPRQLIGPNDLQLMTMTDDIDEAMHAIQTFMQSQADQLGYAAIIPE</sequence>
<dbReference type="InterPro" id="IPR052341">
    <property type="entry name" value="LOG_family_nucleotidases"/>
</dbReference>
<proteinExistence type="inferred from homology"/>
<evidence type="ECO:0000256" key="2">
    <source>
        <dbReference type="RuleBase" id="RU363015"/>
    </source>
</evidence>
<dbReference type="OrthoDB" id="9801098at2"/>
<evidence type="ECO:0000313" key="3">
    <source>
        <dbReference type="EMBL" id="RIY40240.1"/>
    </source>
</evidence>
<keyword evidence="2" id="KW-0378">Hydrolase</keyword>
<comment type="catalytic activity">
    <reaction evidence="1">
        <text>AMP + H2O = D-ribose 5-phosphate + adenine</text>
        <dbReference type="Rhea" id="RHEA:20129"/>
        <dbReference type="ChEBI" id="CHEBI:15377"/>
        <dbReference type="ChEBI" id="CHEBI:16708"/>
        <dbReference type="ChEBI" id="CHEBI:78346"/>
        <dbReference type="ChEBI" id="CHEBI:456215"/>
        <dbReference type="EC" id="3.2.2.4"/>
    </reaction>
</comment>
<comment type="caution">
    <text evidence="3">The sequence shown here is derived from an EMBL/GenBank/DDBJ whole genome shotgun (WGS) entry which is preliminary data.</text>
</comment>
<dbReference type="InterPro" id="IPR031100">
    <property type="entry name" value="LOG_fam"/>
</dbReference>
<organism evidence="3 4">
    <name type="scientific">Neopusillimonas maritima</name>
    <dbReference type="NCBI Taxonomy" id="2026239"/>
    <lineage>
        <taxon>Bacteria</taxon>
        <taxon>Pseudomonadati</taxon>
        <taxon>Pseudomonadota</taxon>
        <taxon>Betaproteobacteria</taxon>
        <taxon>Burkholderiales</taxon>
        <taxon>Alcaligenaceae</taxon>
        <taxon>Neopusillimonas</taxon>
    </lineage>
</organism>
<dbReference type="Pfam" id="PF03641">
    <property type="entry name" value="Lysine_decarbox"/>
    <property type="match status" value="1"/>
</dbReference>
<reference evidence="3 4" key="1">
    <citation type="submission" date="2017-08" db="EMBL/GenBank/DDBJ databases">
        <title>Pusillimonas indicus sp. nov., a member of the family Alcaligenaceae isolated from surface seawater.</title>
        <authorList>
            <person name="Li J."/>
        </authorList>
    </citation>
    <scope>NUCLEOTIDE SEQUENCE [LARGE SCALE GENOMIC DNA]</scope>
    <source>
        <strain evidence="3 4">L52-1-41</strain>
    </source>
</reference>
<dbReference type="EMBL" id="NQYH01000010">
    <property type="protein sequence ID" value="RIY40240.1"/>
    <property type="molecule type" value="Genomic_DNA"/>
</dbReference>
<dbReference type="RefSeq" id="WP_114421835.1">
    <property type="nucleotide sequence ID" value="NZ_NQYH01000010.1"/>
</dbReference>
<evidence type="ECO:0000313" key="4">
    <source>
        <dbReference type="Proteomes" id="UP000266206"/>
    </source>
</evidence>
<gene>
    <name evidence="3" type="ORF">CJP73_11495</name>
</gene>
<dbReference type="InterPro" id="IPR005269">
    <property type="entry name" value="LOG"/>
</dbReference>
<accession>A0A3A1YTL4</accession>
<dbReference type="Proteomes" id="UP000266206">
    <property type="component" value="Unassembled WGS sequence"/>
</dbReference>
<dbReference type="PANTHER" id="PTHR43393">
    <property type="entry name" value="CYTOKININ RIBOSIDE 5'-MONOPHOSPHATE PHOSPHORIBOHYDROLASE"/>
    <property type="match status" value="1"/>
</dbReference>
<comment type="similarity">
    <text evidence="2">Belongs to the LOG family.</text>
</comment>
<dbReference type="SUPFAM" id="SSF102405">
    <property type="entry name" value="MCP/YpsA-like"/>
    <property type="match status" value="1"/>
</dbReference>
<protein>
    <recommendedName>
        <fullName evidence="2">Cytokinin riboside 5'-monophosphate phosphoribohydrolase</fullName>
        <ecNumber evidence="2">3.2.2.n1</ecNumber>
    </recommendedName>
</protein>
<evidence type="ECO:0000256" key="1">
    <source>
        <dbReference type="ARBA" id="ARBA00000274"/>
    </source>
</evidence>
<name>A0A3A1YTL4_9BURK</name>
<dbReference type="Gene3D" id="3.40.50.450">
    <property type="match status" value="1"/>
</dbReference>
<keyword evidence="2" id="KW-0203">Cytokinin biosynthesis</keyword>